<dbReference type="AlphaFoldDB" id="A0AA40K9B9"/>
<comment type="caution">
    <text evidence="1">The sequence shown here is derived from an EMBL/GenBank/DDBJ whole genome shotgun (WGS) entry which is preliminary data.</text>
</comment>
<reference evidence="1" key="1">
    <citation type="submission" date="2023-06" db="EMBL/GenBank/DDBJ databases">
        <title>Genome-scale phylogeny and comparative genomics of the fungal order Sordariales.</title>
        <authorList>
            <consortium name="Lawrence Berkeley National Laboratory"/>
            <person name="Hensen N."/>
            <person name="Bonometti L."/>
            <person name="Westerberg I."/>
            <person name="Brannstrom I.O."/>
            <person name="Guillou S."/>
            <person name="Cros-Aarteil S."/>
            <person name="Calhoun S."/>
            <person name="Haridas S."/>
            <person name="Kuo A."/>
            <person name="Mondo S."/>
            <person name="Pangilinan J."/>
            <person name="Riley R."/>
            <person name="LaButti K."/>
            <person name="Andreopoulos B."/>
            <person name="Lipzen A."/>
            <person name="Chen C."/>
            <person name="Yanf M."/>
            <person name="Daum C."/>
            <person name="Ng V."/>
            <person name="Clum A."/>
            <person name="Steindorff A."/>
            <person name="Ohm R."/>
            <person name="Martin F."/>
            <person name="Silar P."/>
            <person name="Natvig D."/>
            <person name="Lalanne C."/>
            <person name="Gautier V."/>
            <person name="Ament-velasquez S.L."/>
            <person name="Kruys A."/>
            <person name="Hutchinson M.I."/>
            <person name="Powell A.J."/>
            <person name="Barry K."/>
            <person name="Miller A.N."/>
            <person name="Grigoriev I.V."/>
            <person name="Debuchy R."/>
            <person name="Gladieux P."/>
            <person name="Thoren M.H."/>
            <person name="Johannesson H."/>
        </authorList>
    </citation>
    <scope>NUCLEOTIDE SEQUENCE</scope>
    <source>
        <strain evidence="1">SMH3187-1</strain>
    </source>
</reference>
<proteinExistence type="predicted"/>
<evidence type="ECO:0000313" key="1">
    <source>
        <dbReference type="EMBL" id="KAK0750630.1"/>
    </source>
</evidence>
<gene>
    <name evidence="1" type="ORF">B0T18DRAFT_409296</name>
</gene>
<accession>A0AA40K9B9</accession>
<evidence type="ECO:0000313" key="2">
    <source>
        <dbReference type="Proteomes" id="UP001172155"/>
    </source>
</evidence>
<dbReference type="EMBL" id="JAUKUD010000003">
    <property type="protein sequence ID" value="KAK0750630.1"/>
    <property type="molecule type" value="Genomic_DNA"/>
</dbReference>
<name>A0AA40K9B9_9PEZI</name>
<sequence length="280" mass="31668">MDSTSPPADDDQEWIQRNVSTAGKRLFWGLNGPLEHAITVAPSEYYEPDAVMEPYYLGPASDDVDAAPRWHAVSQESLLTPPTSSITVRIDCFDDWERNWADQHRECWDEVHDSDRRRLGPRPGDETLDAPMVVLECCGEERPWSPDKKLDVVAGAGACVTVHDYVSAVHPWLMGMRNEILDVLGKRDDQPPWPPEAKLAVLYLGPGPLRIGYEGKWASWHQRPPAPRNPVSAEEYAEDARRLWERDLARPAAMIRAREEAAAQGLEDPVNQLYRNQHGF</sequence>
<dbReference type="Proteomes" id="UP001172155">
    <property type="component" value="Unassembled WGS sequence"/>
</dbReference>
<organism evidence="1 2">
    <name type="scientific">Schizothecium vesticola</name>
    <dbReference type="NCBI Taxonomy" id="314040"/>
    <lineage>
        <taxon>Eukaryota</taxon>
        <taxon>Fungi</taxon>
        <taxon>Dikarya</taxon>
        <taxon>Ascomycota</taxon>
        <taxon>Pezizomycotina</taxon>
        <taxon>Sordariomycetes</taxon>
        <taxon>Sordariomycetidae</taxon>
        <taxon>Sordariales</taxon>
        <taxon>Schizotheciaceae</taxon>
        <taxon>Schizothecium</taxon>
    </lineage>
</organism>
<protein>
    <submittedName>
        <fullName evidence="1">Uncharacterized protein</fullName>
    </submittedName>
</protein>
<keyword evidence="2" id="KW-1185">Reference proteome</keyword>